<dbReference type="AlphaFoldDB" id="X1HIQ6"/>
<accession>X1HIQ6</accession>
<sequence>HTPTWREPPEDLAGELALGVLDPEAHASARARLATDARFADDYERWSLRLAPLALTATEVAPSK</sequence>
<feature type="non-terminal residue" evidence="1">
    <location>
        <position position="1"/>
    </location>
</feature>
<dbReference type="EMBL" id="BARU01015946">
    <property type="protein sequence ID" value="GAH56935.1"/>
    <property type="molecule type" value="Genomic_DNA"/>
</dbReference>
<evidence type="ECO:0000313" key="1">
    <source>
        <dbReference type="EMBL" id="GAH56935.1"/>
    </source>
</evidence>
<proteinExistence type="predicted"/>
<gene>
    <name evidence="1" type="ORF">S03H2_27008</name>
</gene>
<organism evidence="1">
    <name type="scientific">marine sediment metagenome</name>
    <dbReference type="NCBI Taxonomy" id="412755"/>
    <lineage>
        <taxon>unclassified sequences</taxon>
        <taxon>metagenomes</taxon>
        <taxon>ecological metagenomes</taxon>
    </lineage>
</organism>
<protein>
    <submittedName>
        <fullName evidence="1">Uncharacterized protein</fullName>
    </submittedName>
</protein>
<reference evidence="1" key="1">
    <citation type="journal article" date="2014" name="Front. Microbiol.">
        <title>High frequency of phylogenetically diverse reductive dehalogenase-homologous genes in deep subseafloor sedimentary metagenomes.</title>
        <authorList>
            <person name="Kawai M."/>
            <person name="Futagami T."/>
            <person name="Toyoda A."/>
            <person name="Takaki Y."/>
            <person name="Nishi S."/>
            <person name="Hori S."/>
            <person name="Arai W."/>
            <person name="Tsubouchi T."/>
            <person name="Morono Y."/>
            <person name="Uchiyama I."/>
            <person name="Ito T."/>
            <person name="Fujiyama A."/>
            <person name="Inagaki F."/>
            <person name="Takami H."/>
        </authorList>
    </citation>
    <scope>NUCLEOTIDE SEQUENCE</scope>
    <source>
        <strain evidence="1">Expedition CK06-06</strain>
    </source>
</reference>
<name>X1HIQ6_9ZZZZ</name>
<comment type="caution">
    <text evidence="1">The sequence shown here is derived from an EMBL/GenBank/DDBJ whole genome shotgun (WGS) entry which is preliminary data.</text>
</comment>
<feature type="non-terminal residue" evidence="1">
    <location>
        <position position="64"/>
    </location>
</feature>